<feature type="transmembrane region" description="Helical" evidence="8">
    <location>
        <begin position="291"/>
        <end position="312"/>
    </location>
</feature>
<keyword evidence="11" id="KW-1185">Reference proteome</keyword>
<proteinExistence type="inferred from homology"/>
<dbReference type="Proteomes" id="UP001187682">
    <property type="component" value="Unassembled WGS sequence"/>
</dbReference>
<feature type="transmembrane region" description="Helical" evidence="8">
    <location>
        <begin position="119"/>
        <end position="136"/>
    </location>
</feature>
<comment type="subunit">
    <text evidence="4">Homooligomer.</text>
</comment>
<accession>A0AAE8N5X6</accession>
<feature type="transmembrane region" description="Helical" evidence="8">
    <location>
        <begin position="203"/>
        <end position="222"/>
    </location>
</feature>
<evidence type="ECO:0000256" key="2">
    <source>
        <dbReference type="ARBA" id="ARBA00004477"/>
    </source>
</evidence>
<feature type="transmembrane region" description="Helical" evidence="8">
    <location>
        <begin position="265"/>
        <end position="285"/>
    </location>
</feature>
<comment type="caution">
    <text evidence="10">The sequence shown here is derived from an EMBL/GenBank/DDBJ whole genome shotgun (WGS) entry which is preliminary data.</text>
</comment>
<feature type="transmembrane region" description="Helical" evidence="8">
    <location>
        <begin position="237"/>
        <end position="258"/>
    </location>
</feature>
<evidence type="ECO:0000313" key="10">
    <source>
        <dbReference type="EMBL" id="SPO06866.1"/>
    </source>
</evidence>
<feature type="transmembrane region" description="Helical" evidence="8">
    <location>
        <begin position="48"/>
        <end position="67"/>
    </location>
</feature>
<dbReference type="GO" id="GO:0005789">
    <property type="term" value="C:endoplasmic reticulum membrane"/>
    <property type="evidence" value="ECO:0007669"/>
    <property type="project" value="UniProtKB-SubCell"/>
</dbReference>
<organism evidence="10 11">
    <name type="scientific">Cephalotrichum gorgonifer</name>
    <dbReference type="NCBI Taxonomy" id="2041049"/>
    <lineage>
        <taxon>Eukaryota</taxon>
        <taxon>Fungi</taxon>
        <taxon>Dikarya</taxon>
        <taxon>Ascomycota</taxon>
        <taxon>Pezizomycotina</taxon>
        <taxon>Sordariomycetes</taxon>
        <taxon>Hypocreomycetidae</taxon>
        <taxon>Microascales</taxon>
        <taxon>Microascaceae</taxon>
        <taxon>Cephalotrichum</taxon>
    </lineage>
</organism>
<dbReference type="EMBL" id="ONZQ02000017">
    <property type="protein sequence ID" value="SPO06866.1"/>
    <property type="molecule type" value="Genomic_DNA"/>
</dbReference>
<reference evidence="10" key="1">
    <citation type="submission" date="2018-03" db="EMBL/GenBank/DDBJ databases">
        <authorList>
            <person name="Guldener U."/>
        </authorList>
    </citation>
    <scope>NUCLEOTIDE SEQUENCE</scope>
</reference>
<feature type="transmembrane region" description="Helical" evidence="8">
    <location>
        <begin position="167"/>
        <end position="191"/>
    </location>
</feature>
<feature type="transmembrane region" description="Helical" evidence="8">
    <location>
        <begin position="333"/>
        <end position="354"/>
    </location>
</feature>
<dbReference type="InterPro" id="IPR050186">
    <property type="entry name" value="TPT_transporter"/>
</dbReference>
<evidence type="ECO:0000256" key="3">
    <source>
        <dbReference type="ARBA" id="ARBA00010425"/>
    </source>
</evidence>
<name>A0AAE8N5X6_9PEZI</name>
<dbReference type="AlphaFoldDB" id="A0AAE8N5X6"/>
<dbReference type="Pfam" id="PF03151">
    <property type="entry name" value="TPT"/>
    <property type="match status" value="1"/>
</dbReference>
<comment type="subcellular location">
    <subcellularLocation>
        <location evidence="2">Endoplasmic reticulum membrane</location>
        <topology evidence="2">Multi-pass membrane protein</topology>
    </subcellularLocation>
</comment>
<evidence type="ECO:0000313" key="11">
    <source>
        <dbReference type="Proteomes" id="UP001187682"/>
    </source>
</evidence>
<feature type="domain" description="Sugar phosphate transporter" evidence="9">
    <location>
        <begin position="21"/>
        <end position="308"/>
    </location>
</feature>
<sequence>MSGLPTTEKPSVGGKSLHPVFYIASWMFFSNTTILFNKKLIHSGGFPYPIILTCWHLIFATLATQVLSRTTSLLDGRHKVKMTQSTYIRAVVPIGVLFSGSLVCSNLVYLYLNVAFIQMLKAAGPVAVLAVSYLWGVSTPTFENIVNVVGITAGVALASAGEIQFSWVGFLFQAGGIVFEALRLVMIQVLLSGEDMKMDPLVSLYYFAPVCAVMNIFVALVYEASSFRVDAVFEAGVWTLFLNALVAFMLNVASVFLIGKTSSLVLTLAGILKAILLVAFSVLVYAEVITFLQFVGYSIALFGLLCYSLGWAQLKTLTTTAHTRASASLGSPSARRAVSLTLVFFIVLMLFFGFQNGGGEVPAAVGGNVSPST</sequence>
<keyword evidence="5 8" id="KW-0812">Transmembrane</keyword>
<dbReference type="InterPro" id="IPR004853">
    <property type="entry name" value="Sugar_P_trans_dom"/>
</dbReference>
<comment type="similarity">
    <text evidence="3">Belongs to the TPT transporter family. SLC35D subfamily.</text>
</comment>
<evidence type="ECO:0000256" key="7">
    <source>
        <dbReference type="ARBA" id="ARBA00023136"/>
    </source>
</evidence>
<evidence type="ECO:0000256" key="5">
    <source>
        <dbReference type="ARBA" id="ARBA00022692"/>
    </source>
</evidence>
<feature type="transmembrane region" description="Helical" evidence="8">
    <location>
        <begin position="20"/>
        <end position="36"/>
    </location>
</feature>
<evidence type="ECO:0000256" key="6">
    <source>
        <dbReference type="ARBA" id="ARBA00022989"/>
    </source>
</evidence>
<comment type="function">
    <text evidence="1">Involved in the import of GDP-mannose from the cytoplasm into the Golgi lumen.</text>
</comment>
<dbReference type="PANTHER" id="PTHR11132">
    <property type="entry name" value="SOLUTE CARRIER FAMILY 35"/>
    <property type="match status" value="1"/>
</dbReference>
<protein>
    <submittedName>
        <fullName evidence="10">Related to triose phosphate/3-phosphoglycerate/phosphate translocator</fullName>
    </submittedName>
</protein>
<evidence type="ECO:0000256" key="4">
    <source>
        <dbReference type="ARBA" id="ARBA00011182"/>
    </source>
</evidence>
<evidence type="ECO:0000256" key="1">
    <source>
        <dbReference type="ARBA" id="ARBA00003420"/>
    </source>
</evidence>
<feature type="transmembrane region" description="Helical" evidence="8">
    <location>
        <begin position="87"/>
        <end position="112"/>
    </location>
</feature>
<gene>
    <name evidence="10" type="ORF">DNG_09560</name>
</gene>
<keyword evidence="7 8" id="KW-0472">Membrane</keyword>
<evidence type="ECO:0000259" key="9">
    <source>
        <dbReference type="Pfam" id="PF03151"/>
    </source>
</evidence>
<keyword evidence="6 8" id="KW-1133">Transmembrane helix</keyword>
<evidence type="ECO:0000256" key="8">
    <source>
        <dbReference type="SAM" id="Phobius"/>
    </source>
</evidence>